<dbReference type="GO" id="GO:0016884">
    <property type="term" value="F:carbon-nitrogen ligase activity, with glutamine as amido-N-donor"/>
    <property type="evidence" value="ECO:0007669"/>
    <property type="project" value="UniProtKB-UniRule"/>
</dbReference>
<dbReference type="AlphaFoldDB" id="A0AAN6PM37"/>
<evidence type="ECO:0000313" key="3">
    <source>
        <dbReference type="Proteomes" id="UP001303115"/>
    </source>
</evidence>
<comment type="similarity">
    <text evidence="1">Belongs to the AIM41 family.</text>
</comment>
<protein>
    <recommendedName>
        <fullName evidence="1">Altered inheritance of mitochondria protein 41</fullName>
    </recommendedName>
</protein>
<proteinExistence type="inferred from homology"/>
<keyword evidence="1" id="KW-0496">Mitochondrion</keyword>
<sequence length="199" mass="21288">MASKLSPFLLRSFGRRPALRQTTGALRMTPAAYSTEAPPPPLLAKLKDDLKTAMRAKDANRLAVLRAVLAATLNASKTDKPIKTDVQLVGLLQKSARKSQEAAAEARGAGREDLAEKEEAQQRILEEYAAGSGVREVGEAELRQLVESTKAGLLAEGVQEKALSGQMIKSLLTPGGPLDGAMVENKEVVRLIMEACKAK</sequence>
<evidence type="ECO:0000256" key="1">
    <source>
        <dbReference type="RuleBase" id="RU365099"/>
    </source>
</evidence>
<comment type="caution">
    <text evidence="2">The sequence shown here is derived from an EMBL/GenBank/DDBJ whole genome shotgun (WGS) entry which is preliminary data.</text>
</comment>
<dbReference type="InterPro" id="IPR003789">
    <property type="entry name" value="Asn/Gln_tRNA_amidoTrase-B-like"/>
</dbReference>
<dbReference type="EMBL" id="MU854328">
    <property type="protein sequence ID" value="KAK4043337.1"/>
    <property type="molecule type" value="Genomic_DNA"/>
</dbReference>
<dbReference type="PANTHER" id="PTHR28055">
    <property type="entry name" value="ALTERED INHERITANCE OF MITOCHONDRIA PROTEIN 41, MITOCHONDRIAL"/>
    <property type="match status" value="1"/>
</dbReference>
<organism evidence="2 3">
    <name type="scientific">Parachaetomium inaequale</name>
    <dbReference type="NCBI Taxonomy" id="2588326"/>
    <lineage>
        <taxon>Eukaryota</taxon>
        <taxon>Fungi</taxon>
        <taxon>Dikarya</taxon>
        <taxon>Ascomycota</taxon>
        <taxon>Pezizomycotina</taxon>
        <taxon>Sordariomycetes</taxon>
        <taxon>Sordariomycetidae</taxon>
        <taxon>Sordariales</taxon>
        <taxon>Chaetomiaceae</taxon>
        <taxon>Parachaetomium</taxon>
    </lineage>
</organism>
<dbReference type="Pfam" id="PF09424">
    <property type="entry name" value="YqeY"/>
    <property type="match status" value="1"/>
</dbReference>
<dbReference type="SUPFAM" id="SSF89095">
    <property type="entry name" value="GatB/YqeY motif"/>
    <property type="match status" value="1"/>
</dbReference>
<dbReference type="GO" id="GO:0005739">
    <property type="term" value="C:mitochondrion"/>
    <property type="evidence" value="ECO:0007669"/>
    <property type="project" value="UniProtKB-SubCell"/>
</dbReference>
<gene>
    <name evidence="1" type="primary">AIM41</name>
    <name evidence="2" type="ORF">C8A01DRAFT_13074</name>
</gene>
<dbReference type="Proteomes" id="UP001303115">
    <property type="component" value="Unassembled WGS sequence"/>
</dbReference>
<name>A0AAN6PM37_9PEZI</name>
<evidence type="ECO:0000313" key="2">
    <source>
        <dbReference type="EMBL" id="KAK4043337.1"/>
    </source>
</evidence>
<dbReference type="InterPro" id="IPR042184">
    <property type="entry name" value="YqeY/Aim41_N"/>
</dbReference>
<dbReference type="PANTHER" id="PTHR28055:SF1">
    <property type="entry name" value="ALTERED INHERITANCE OF MITOCHONDRIA PROTEIN 41, MITOCHONDRIAL"/>
    <property type="match status" value="1"/>
</dbReference>
<accession>A0AAN6PM37</accession>
<comment type="subcellular location">
    <subcellularLocation>
        <location evidence="1">Mitochondrion</location>
    </subcellularLocation>
</comment>
<dbReference type="Gene3D" id="1.10.1510.10">
    <property type="entry name" value="Uncharacterised protein YqeY/AIM41 PF09424, N-terminal domain"/>
    <property type="match status" value="1"/>
</dbReference>
<keyword evidence="3" id="KW-1185">Reference proteome</keyword>
<dbReference type="InterPro" id="IPR019004">
    <property type="entry name" value="YqeY/Aim41"/>
</dbReference>
<reference evidence="3" key="1">
    <citation type="journal article" date="2023" name="Mol. Phylogenet. Evol.">
        <title>Genome-scale phylogeny and comparative genomics of the fungal order Sordariales.</title>
        <authorList>
            <person name="Hensen N."/>
            <person name="Bonometti L."/>
            <person name="Westerberg I."/>
            <person name="Brannstrom I.O."/>
            <person name="Guillou S."/>
            <person name="Cros-Aarteil S."/>
            <person name="Calhoun S."/>
            <person name="Haridas S."/>
            <person name="Kuo A."/>
            <person name="Mondo S."/>
            <person name="Pangilinan J."/>
            <person name="Riley R."/>
            <person name="LaButti K."/>
            <person name="Andreopoulos B."/>
            <person name="Lipzen A."/>
            <person name="Chen C."/>
            <person name="Yan M."/>
            <person name="Daum C."/>
            <person name="Ng V."/>
            <person name="Clum A."/>
            <person name="Steindorff A."/>
            <person name="Ohm R.A."/>
            <person name="Martin F."/>
            <person name="Silar P."/>
            <person name="Natvig D.O."/>
            <person name="Lalanne C."/>
            <person name="Gautier V."/>
            <person name="Ament-Velasquez S.L."/>
            <person name="Kruys A."/>
            <person name="Hutchinson M.I."/>
            <person name="Powell A.J."/>
            <person name="Barry K."/>
            <person name="Miller A.N."/>
            <person name="Grigoriev I.V."/>
            <person name="Debuchy R."/>
            <person name="Gladieux P."/>
            <person name="Hiltunen Thoren M."/>
            <person name="Johannesson H."/>
        </authorList>
    </citation>
    <scope>NUCLEOTIDE SEQUENCE [LARGE SCALE GENOMIC DNA]</scope>
    <source>
        <strain evidence="3">CBS 284.82</strain>
    </source>
</reference>